<dbReference type="InterPro" id="IPR011463">
    <property type="entry name" value="DUF1569"/>
</dbReference>
<comment type="caution">
    <text evidence="1">The sequence shown here is derived from an EMBL/GenBank/DDBJ whole genome shotgun (WGS) entry which is preliminary data.</text>
</comment>
<keyword evidence="2" id="KW-1185">Reference proteome</keyword>
<dbReference type="RefSeq" id="WP_289999550.1">
    <property type="nucleotide sequence ID" value="NZ_JAUEPH010000003.1"/>
</dbReference>
<dbReference type="Pfam" id="PF07606">
    <property type="entry name" value="DUF1569"/>
    <property type="match status" value="1"/>
</dbReference>
<evidence type="ECO:0000313" key="1">
    <source>
        <dbReference type="EMBL" id="MDN3203994.1"/>
    </source>
</evidence>
<accession>A0ABT7YBV9</accession>
<dbReference type="InterPro" id="IPR034660">
    <property type="entry name" value="DinB/YfiT-like"/>
</dbReference>
<sequence length="150" mass="17589">MKNIFSEEVTNELISRVESLKIDTKPHWGKMSVDQMLAHVNVAYEMAFTDKHPKANPFMRFMLKTFVKKGVVDETPYKKNLRTAPAFVIHDSRNFKEEKKRLIEFLKKTLELGKDHFEGKESPSFGAMSSQEWNNLFYKHLDHHLTQFGV</sequence>
<name>A0ABT7YBV9_9BACT</name>
<dbReference type="SUPFAM" id="SSF109854">
    <property type="entry name" value="DinB/YfiT-like putative metalloenzymes"/>
    <property type="match status" value="1"/>
</dbReference>
<reference evidence="1" key="1">
    <citation type="submission" date="2023-06" db="EMBL/GenBank/DDBJ databases">
        <title>Robiginitalea aurantiacus sp. nov. and Algoriphagus sediminis sp. nov., isolated from coastal sediment.</title>
        <authorList>
            <person name="Zhou Z.Y."/>
            <person name="An J."/>
            <person name="Jia Y.W."/>
            <person name="Du Z.J."/>
        </authorList>
    </citation>
    <scope>NUCLEOTIDE SEQUENCE</scope>
    <source>
        <strain evidence="1">C2-7</strain>
    </source>
</reference>
<organism evidence="1 2">
    <name type="scientific">Algoriphagus sediminis</name>
    <dbReference type="NCBI Taxonomy" id="3057113"/>
    <lineage>
        <taxon>Bacteria</taxon>
        <taxon>Pseudomonadati</taxon>
        <taxon>Bacteroidota</taxon>
        <taxon>Cytophagia</taxon>
        <taxon>Cytophagales</taxon>
        <taxon>Cyclobacteriaceae</taxon>
        <taxon>Algoriphagus</taxon>
    </lineage>
</organism>
<protein>
    <submittedName>
        <fullName evidence="1">DUF1569 domain-containing protein</fullName>
    </submittedName>
</protein>
<proteinExistence type="predicted"/>
<dbReference type="Gene3D" id="1.20.120.450">
    <property type="entry name" value="dinb family like domain"/>
    <property type="match status" value="1"/>
</dbReference>
<evidence type="ECO:0000313" key="2">
    <source>
        <dbReference type="Proteomes" id="UP001171916"/>
    </source>
</evidence>
<dbReference type="Proteomes" id="UP001171916">
    <property type="component" value="Unassembled WGS sequence"/>
</dbReference>
<dbReference type="EMBL" id="JAUEPH010000003">
    <property type="protein sequence ID" value="MDN3203994.1"/>
    <property type="molecule type" value="Genomic_DNA"/>
</dbReference>
<gene>
    <name evidence="1" type="ORF">QVH07_07530</name>
</gene>